<dbReference type="InterPro" id="IPR036390">
    <property type="entry name" value="WH_DNA-bd_sf"/>
</dbReference>
<dbReference type="PROSITE" id="PS01117">
    <property type="entry name" value="HTH_MARR_1"/>
    <property type="match status" value="1"/>
</dbReference>
<keyword evidence="6" id="KW-1185">Reference proteome</keyword>
<reference evidence="5 6" key="1">
    <citation type="journal article" date="2019" name="Int. J. Syst. Evol. Microbiol.">
        <title>The Global Catalogue of Microorganisms (GCM) 10K type strain sequencing project: providing services to taxonomists for standard genome sequencing and annotation.</title>
        <authorList>
            <consortium name="The Broad Institute Genomics Platform"/>
            <consortium name="The Broad Institute Genome Sequencing Center for Infectious Disease"/>
            <person name="Wu L."/>
            <person name="Ma J."/>
        </authorList>
    </citation>
    <scope>NUCLEOTIDE SEQUENCE [LARGE SCALE GENOMIC DNA]</scope>
    <source>
        <strain evidence="5 6">JCM 13850</strain>
    </source>
</reference>
<feature type="domain" description="HTH marR-type" evidence="4">
    <location>
        <begin position="13"/>
        <end position="141"/>
    </location>
</feature>
<dbReference type="Proteomes" id="UP001501020">
    <property type="component" value="Unassembled WGS sequence"/>
</dbReference>
<dbReference type="InterPro" id="IPR023187">
    <property type="entry name" value="Tscrpt_reg_MarR-type_CS"/>
</dbReference>
<protein>
    <recommendedName>
        <fullName evidence="4">HTH marR-type domain-containing protein</fullName>
    </recommendedName>
</protein>
<dbReference type="RefSeq" id="WP_344260384.1">
    <property type="nucleotide sequence ID" value="NZ_BAAAMR010000001.1"/>
</dbReference>
<dbReference type="Pfam" id="PF01047">
    <property type="entry name" value="MarR"/>
    <property type="match status" value="1"/>
</dbReference>
<dbReference type="InterPro" id="IPR052526">
    <property type="entry name" value="HTH-type_Bedaq_tolerance"/>
</dbReference>
<keyword evidence="3" id="KW-0804">Transcription</keyword>
<keyword evidence="2" id="KW-0238">DNA-binding</keyword>
<accession>A0ABN2XYC4</accession>
<gene>
    <name evidence="5" type="ORF">GCM10009727_02560</name>
</gene>
<evidence type="ECO:0000256" key="3">
    <source>
        <dbReference type="ARBA" id="ARBA00023163"/>
    </source>
</evidence>
<name>A0ABN2XYC4_9ACTN</name>
<keyword evidence="1" id="KW-0805">Transcription regulation</keyword>
<dbReference type="InterPro" id="IPR000835">
    <property type="entry name" value="HTH_MarR-typ"/>
</dbReference>
<dbReference type="PANTHER" id="PTHR39515:SF2">
    <property type="entry name" value="HTH-TYPE TRANSCRIPTIONAL REGULATOR RV0880"/>
    <property type="match status" value="1"/>
</dbReference>
<dbReference type="PANTHER" id="PTHR39515">
    <property type="entry name" value="CONSERVED PROTEIN"/>
    <property type="match status" value="1"/>
</dbReference>
<evidence type="ECO:0000256" key="1">
    <source>
        <dbReference type="ARBA" id="ARBA00023015"/>
    </source>
</evidence>
<dbReference type="InterPro" id="IPR036388">
    <property type="entry name" value="WH-like_DNA-bd_sf"/>
</dbReference>
<proteinExistence type="predicted"/>
<comment type="caution">
    <text evidence="5">The sequence shown here is derived from an EMBL/GenBank/DDBJ whole genome shotgun (WGS) entry which is preliminary data.</text>
</comment>
<dbReference type="SMART" id="SM00347">
    <property type="entry name" value="HTH_MARR"/>
    <property type="match status" value="1"/>
</dbReference>
<dbReference type="Gene3D" id="1.10.10.10">
    <property type="entry name" value="Winged helix-like DNA-binding domain superfamily/Winged helix DNA-binding domain"/>
    <property type="match status" value="1"/>
</dbReference>
<sequence length="157" mass="16919">MASTPPPDGGLDVDELASAIVDFNGHFIRLPAVRRLNFSALSVLHTLAHRGPLRLTDLLATEQLKQPALTSLVAKLAAEGLVARRADPSDGRAVLLSLTEEGGRIVRSRHADRVARLARLVAHLDEHERRALADAIPVLVRLTEIAASGNEEERVAP</sequence>
<dbReference type="EMBL" id="BAAAMR010000001">
    <property type="protein sequence ID" value="GAA2119013.1"/>
    <property type="molecule type" value="Genomic_DNA"/>
</dbReference>
<evidence type="ECO:0000313" key="6">
    <source>
        <dbReference type="Proteomes" id="UP001501020"/>
    </source>
</evidence>
<dbReference type="SUPFAM" id="SSF46785">
    <property type="entry name" value="Winged helix' DNA-binding domain"/>
    <property type="match status" value="1"/>
</dbReference>
<evidence type="ECO:0000256" key="2">
    <source>
        <dbReference type="ARBA" id="ARBA00023125"/>
    </source>
</evidence>
<organism evidence="5 6">
    <name type="scientific">Actinomadura napierensis</name>
    <dbReference type="NCBI Taxonomy" id="267854"/>
    <lineage>
        <taxon>Bacteria</taxon>
        <taxon>Bacillati</taxon>
        <taxon>Actinomycetota</taxon>
        <taxon>Actinomycetes</taxon>
        <taxon>Streptosporangiales</taxon>
        <taxon>Thermomonosporaceae</taxon>
        <taxon>Actinomadura</taxon>
    </lineage>
</organism>
<evidence type="ECO:0000259" key="4">
    <source>
        <dbReference type="PROSITE" id="PS50995"/>
    </source>
</evidence>
<dbReference type="PROSITE" id="PS50995">
    <property type="entry name" value="HTH_MARR_2"/>
    <property type="match status" value="1"/>
</dbReference>
<evidence type="ECO:0000313" key="5">
    <source>
        <dbReference type="EMBL" id="GAA2119013.1"/>
    </source>
</evidence>